<evidence type="ECO:0000256" key="6">
    <source>
        <dbReference type="ARBA" id="ARBA00023002"/>
    </source>
</evidence>
<keyword evidence="7" id="KW-1015">Disulfide bond</keyword>
<evidence type="ECO:0000256" key="7">
    <source>
        <dbReference type="ARBA" id="ARBA00023157"/>
    </source>
</evidence>
<comment type="function">
    <text evidence="1">Thiol-specific peroxidase that catalyzes the reduction of hydrogen peroxide and organic hydroperoxides to water and alcohols, respectively. Plays a role in cell protection against oxidative stress by detoxifying peroxides and as sensor of hydrogen peroxide-mediated signaling events.</text>
</comment>
<evidence type="ECO:0000256" key="12">
    <source>
        <dbReference type="ARBA" id="ARBA00049091"/>
    </source>
</evidence>
<evidence type="ECO:0000256" key="5">
    <source>
        <dbReference type="ARBA" id="ARBA00022862"/>
    </source>
</evidence>
<dbReference type="InterPro" id="IPR050924">
    <property type="entry name" value="Peroxiredoxin_BCP/PrxQ"/>
</dbReference>
<dbReference type="Pfam" id="PF00578">
    <property type="entry name" value="AhpC-TSA"/>
    <property type="match status" value="1"/>
</dbReference>
<dbReference type="SUPFAM" id="SSF52833">
    <property type="entry name" value="Thioredoxin-like"/>
    <property type="match status" value="1"/>
</dbReference>
<keyword evidence="5" id="KW-0049">Antioxidant</keyword>
<dbReference type="PROSITE" id="PS51352">
    <property type="entry name" value="THIOREDOXIN_2"/>
    <property type="match status" value="1"/>
</dbReference>
<feature type="region of interest" description="Disordered" evidence="13">
    <location>
        <begin position="1"/>
        <end position="28"/>
    </location>
</feature>
<keyword evidence="4" id="KW-0575">Peroxidase</keyword>
<evidence type="ECO:0000256" key="11">
    <source>
        <dbReference type="ARBA" id="ARBA00041373"/>
    </source>
</evidence>
<name>A0ABY4MXV0_9MICO</name>
<evidence type="ECO:0000259" key="14">
    <source>
        <dbReference type="PROSITE" id="PS51352"/>
    </source>
</evidence>
<sequence>MTEPIRLQPGDNFPEFTLSDQDGKQVSPSDFRGSKLVVYTFPQAFTPGCTQEACDFRDSDARLTAAGYKVLSLSADSVDKLAQFKTEYELPYTLLSDPGHEVQTRLAAYGEKNNYGRIVEGAIRSTFLVDEDGKVIEALYNVKATGHVDRILKKLGDS</sequence>
<evidence type="ECO:0000256" key="10">
    <source>
        <dbReference type="ARBA" id="ARBA00038489"/>
    </source>
</evidence>
<dbReference type="InterPro" id="IPR013766">
    <property type="entry name" value="Thioredoxin_domain"/>
</dbReference>
<keyword evidence="6" id="KW-0560">Oxidoreductase</keyword>
<reference evidence="15" key="1">
    <citation type="submission" date="2022-05" db="EMBL/GenBank/DDBJ databases">
        <title>Complete genome sequence of toluene-degrading Gulosibacter sediminis strain ACHW.36C.</title>
        <authorList>
            <person name="Wai A.C."/>
            <person name="Lai G.K."/>
            <person name="Griffin S.D."/>
            <person name="Leung F.C."/>
        </authorList>
    </citation>
    <scope>NUCLEOTIDE SEQUENCE [LARGE SCALE GENOMIC DNA]</scope>
    <source>
        <strain evidence="15">ACHW.36C</strain>
    </source>
</reference>
<dbReference type="PANTHER" id="PTHR42801:SF4">
    <property type="entry name" value="AHPC_TSA FAMILY PROTEIN"/>
    <property type="match status" value="1"/>
</dbReference>
<evidence type="ECO:0000256" key="1">
    <source>
        <dbReference type="ARBA" id="ARBA00003330"/>
    </source>
</evidence>
<dbReference type="EC" id="1.11.1.24" evidence="3"/>
<comment type="subunit">
    <text evidence="2">Monomer.</text>
</comment>
<keyword evidence="8" id="KW-0676">Redox-active center</keyword>
<comment type="catalytic activity">
    <reaction evidence="12">
        <text>a hydroperoxide + [thioredoxin]-dithiol = an alcohol + [thioredoxin]-disulfide + H2O</text>
        <dbReference type="Rhea" id="RHEA:62620"/>
        <dbReference type="Rhea" id="RHEA-COMP:10698"/>
        <dbReference type="Rhea" id="RHEA-COMP:10700"/>
        <dbReference type="ChEBI" id="CHEBI:15377"/>
        <dbReference type="ChEBI" id="CHEBI:29950"/>
        <dbReference type="ChEBI" id="CHEBI:30879"/>
        <dbReference type="ChEBI" id="CHEBI:35924"/>
        <dbReference type="ChEBI" id="CHEBI:50058"/>
        <dbReference type="EC" id="1.11.1.24"/>
    </reaction>
</comment>
<dbReference type="InterPro" id="IPR036249">
    <property type="entry name" value="Thioredoxin-like_sf"/>
</dbReference>
<dbReference type="Gene3D" id="3.40.30.10">
    <property type="entry name" value="Glutaredoxin"/>
    <property type="match status" value="1"/>
</dbReference>
<evidence type="ECO:0000313" key="15">
    <source>
        <dbReference type="EMBL" id="UQN15261.1"/>
    </source>
</evidence>
<evidence type="ECO:0000256" key="4">
    <source>
        <dbReference type="ARBA" id="ARBA00022559"/>
    </source>
</evidence>
<evidence type="ECO:0000256" key="8">
    <source>
        <dbReference type="ARBA" id="ARBA00023284"/>
    </source>
</evidence>
<evidence type="ECO:0000256" key="3">
    <source>
        <dbReference type="ARBA" id="ARBA00013017"/>
    </source>
</evidence>
<proteinExistence type="inferred from homology"/>
<dbReference type="InterPro" id="IPR024706">
    <property type="entry name" value="Peroxiredoxin_AhpC-typ"/>
</dbReference>
<dbReference type="PIRSF" id="PIRSF000239">
    <property type="entry name" value="AHPC"/>
    <property type="match status" value="1"/>
</dbReference>
<comment type="similarity">
    <text evidence="10">Belongs to the peroxiredoxin family. BCP/PrxQ subfamily.</text>
</comment>
<protein>
    <recommendedName>
        <fullName evidence="3">thioredoxin-dependent peroxiredoxin</fullName>
        <ecNumber evidence="3">1.11.1.24</ecNumber>
    </recommendedName>
    <alternativeName>
        <fullName evidence="11">Bacterioferritin comigratory protein</fullName>
    </alternativeName>
    <alternativeName>
        <fullName evidence="9">Thioredoxin peroxidase</fullName>
    </alternativeName>
</protein>
<feature type="compositionally biased region" description="Polar residues" evidence="13">
    <location>
        <begin position="18"/>
        <end position="28"/>
    </location>
</feature>
<accession>A0ABY4MXV0</accession>
<gene>
    <name evidence="15" type="ORF">M3M28_01955</name>
</gene>
<dbReference type="EMBL" id="CP097160">
    <property type="protein sequence ID" value="UQN15261.1"/>
    <property type="molecule type" value="Genomic_DNA"/>
</dbReference>
<evidence type="ECO:0000256" key="13">
    <source>
        <dbReference type="SAM" id="MobiDB-lite"/>
    </source>
</evidence>
<dbReference type="InterPro" id="IPR000866">
    <property type="entry name" value="AhpC/TSA"/>
</dbReference>
<organism evidence="15">
    <name type="scientific">Gulosibacter sediminis</name>
    <dbReference type="NCBI Taxonomy" id="1729695"/>
    <lineage>
        <taxon>Bacteria</taxon>
        <taxon>Bacillati</taxon>
        <taxon>Actinomycetota</taxon>
        <taxon>Actinomycetes</taxon>
        <taxon>Micrococcales</taxon>
        <taxon>Microbacteriaceae</taxon>
        <taxon>Gulosibacter</taxon>
    </lineage>
</organism>
<dbReference type="CDD" id="cd03017">
    <property type="entry name" value="PRX_BCP"/>
    <property type="match status" value="1"/>
</dbReference>
<evidence type="ECO:0000256" key="2">
    <source>
        <dbReference type="ARBA" id="ARBA00011245"/>
    </source>
</evidence>
<dbReference type="PANTHER" id="PTHR42801">
    <property type="entry name" value="THIOREDOXIN-DEPENDENT PEROXIDE REDUCTASE"/>
    <property type="match status" value="1"/>
</dbReference>
<evidence type="ECO:0000256" key="9">
    <source>
        <dbReference type="ARBA" id="ARBA00032824"/>
    </source>
</evidence>
<feature type="domain" description="Thioredoxin" evidence="14">
    <location>
        <begin position="7"/>
        <end position="158"/>
    </location>
</feature>